<comment type="similarity">
    <text evidence="1">Belongs to the 'phage' integrase family.</text>
</comment>
<dbReference type="Proteomes" id="UP000680020">
    <property type="component" value="Unassembled WGS sequence"/>
</dbReference>
<evidence type="ECO:0000256" key="2">
    <source>
        <dbReference type="ARBA" id="ARBA00022908"/>
    </source>
</evidence>
<dbReference type="InterPro" id="IPR011010">
    <property type="entry name" value="DNA_brk_join_enz"/>
</dbReference>
<dbReference type="GO" id="GO:0006310">
    <property type="term" value="P:DNA recombination"/>
    <property type="evidence" value="ECO:0007669"/>
    <property type="project" value="UniProtKB-KW"/>
</dbReference>
<proteinExistence type="inferred from homology"/>
<dbReference type="EMBL" id="JAGIBU010000002">
    <property type="protein sequence ID" value="MBS7824445.1"/>
    <property type="molecule type" value="Genomic_DNA"/>
</dbReference>
<evidence type="ECO:0000313" key="7">
    <source>
        <dbReference type="Proteomes" id="UP000680020"/>
    </source>
</evidence>
<evidence type="ECO:0000256" key="1">
    <source>
        <dbReference type="ARBA" id="ARBA00008857"/>
    </source>
</evidence>
<dbReference type="CDD" id="cd00397">
    <property type="entry name" value="DNA_BRE_C"/>
    <property type="match status" value="1"/>
</dbReference>
<dbReference type="InterPro" id="IPR002104">
    <property type="entry name" value="Integrase_catalytic"/>
</dbReference>
<dbReference type="GO" id="GO:0003677">
    <property type="term" value="F:DNA binding"/>
    <property type="evidence" value="ECO:0007669"/>
    <property type="project" value="UniProtKB-KW"/>
</dbReference>
<feature type="domain" description="Tyr recombinase" evidence="5">
    <location>
        <begin position="225"/>
        <end position="452"/>
    </location>
</feature>
<dbReference type="RefSeq" id="WP_213403673.1">
    <property type="nucleotide sequence ID" value="NZ_JAGIBT010000008.1"/>
</dbReference>
<reference evidence="6" key="1">
    <citation type="submission" date="2021-03" db="EMBL/GenBank/DDBJ databases">
        <title>Identification and antibiotic profiling of Wohlfahrtiimonas chitiniclastica, an underestimated human pathogen.</title>
        <authorList>
            <person name="Kopf A."/>
            <person name="Bunk B."/>
            <person name="Coldewey S."/>
            <person name="Gunzer F."/>
            <person name="Riedel T."/>
            <person name="Schroettner P."/>
        </authorList>
    </citation>
    <scope>NUCLEOTIDE SEQUENCE</scope>
    <source>
        <strain evidence="6">DSM 100917</strain>
    </source>
</reference>
<organism evidence="6 7">
    <name type="scientific">Wohlfahrtiimonas chitiniclastica</name>
    <dbReference type="NCBI Taxonomy" id="400946"/>
    <lineage>
        <taxon>Bacteria</taxon>
        <taxon>Pseudomonadati</taxon>
        <taxon>Pseudomonadota</taxon>
        <taxon>Gammaproteobacteria</taxon>
        <taxon>Cardiobacteriales</taxon>
        <taxon>Ignatzschineriaceae</taxon>
        <taxon>Wohlfahrtiimonas</taxon>
    </lineage>
</organism>
<comment type="caution">
    <text evidence="6">The sequence shown here is derived from an EMBL/GenBank/DDBJ whole genome shotgun (WGS) entry which is preliminary data.</text>
</comment>
<dbReference type="SUPFAM" id="SSF56349">
    <property type="entry name" value="DNA breaking-rejoining enzymes"/>
    <property type="match status" value="1"/>
</dbReference>
<dbReference type="PANTHER" id="PTHR30349">
    <property type="entry name" value="PHAGE INTEGRASE-RELATED"/>
    <property type="match status" value="1"/>
</dbReference>
<name>A0AB35C0X7_9GAMM</name>
<dbReference type="PANTHER" id="PTHR30349:SF41">
    <property type="entry name" value="INTEGRASE_RECOMBINASE PROTEIN MJ0367-RELATED"/>
    <property type="match status" value="1"/>
</dbReference>
<protein>
    <submittedName>
        <fullName evidence="6">Site-specific integrase</fullName>
    </submittedName>
</protein>
<dbReference type="GO" id="GO:0015074">
    <property type="term" value="P:DNA integration"/>
    <property type="evidence" value="ECO:0007669"/>
    <property type="project" value="UniProtKB-KW"/>
</dbReference>
<dbReference type="InterPro" id="IPR050090">
    <property type="entry name" value="Tyrosine_recombinase_XerCD"/>
</dbReference>
<sequence length="482" mass="55604">MKGKVLLNDLFTSRAKVIYLNSFYLADLIWSSRDIGDGCSEYGLNFSKKSEIYPKMPVILQSNSLPWDIGNTYLLSLLTQPSLANLKTISSKAICLKYYLQYLEDTGQHFLDLPTKYYERVPQKFKKFLSESIDRHDFSIAYINNILSTVVDFYTQIEHHGLLPKSSLKNKAFTRIDKKIMVENRVGLLRNINVSSSDLRIRGGRKSEVEIGKIRDGGNLRPLTYEEQRIIFDGFEQNLASIELELMIKIALETGARQQTICTLSIGCIEKANNDLEDNPESHSVVIHAGYRYPSDTKGGRYNRLVFSRKLIEDLMNYICCSRAERRRAQSASFYGNSQDNYIFLTRSGNPYFSAQREIIARQNIQDEEGQLKSFMVTKSGQSLRTELIRFIERLKMMNESLGDFTFHDLRATSGMNIVRNLRAKGYPDPKIFDYVRQHLNHTNISTTEKYLSFDCEVDEFNDIQDSFSAIFEKGEYLDDYC</sequence>
<accession>A0AB35C0X7</accession>
<keyword evidence="3" id="KW-0238">DNA-binding</keyword>
<dbReference type="AlphaFoldDB" id="A0AB35C0X7"/>
<dbReference type="InterPro" id="IPR013762">
    <property type="entry name" value="Integrase-like_cat_sf"/>
</dbReference>
<evidence type="ECO:0000259" key="5">
    <source>
        <dbReference type="Pfam" id="PF00589"/>
    </source>
</evidence>
<evidence type="ECO:0000313" key="6">
    <source>
        <dbReference type="EMBL" id="MBS7824445.1"/>
    </source>
</evidence>
<dbReference type="Gene3D" id="1.10.443.10">
    <property type="entry name" value="Intergrase catalytic core"/>
    <property type="match status" value="1"/>
</dbReference>
<keyword evidence="2" id="KW-0229">DNA integration</keyword>
<evidence type="ECO:0000256" key="4">
    <source>
        <dbReference type="ARBA" id="ARBA00023172"/>
    </source>
</evidence>
<evidence type="ECO:0000256" key="3">
    <source>
        <dbReference type="ARBA" id="ARBA00023125"/>
    </source>
</evidence>
<dbReference type="Pfam" id="PF00589">
    <property type="entry name" value="Phage_integrase"/>
    <property type="match status" value="1"/>
</dbReference>
<keyword evidence="4" id="KW-0233">DNA recombination</keyword>
<gene>
    <name evidence="6" type="ORF">J7561_04420</name>
</gene>